<evidence type="ECO:0000259" key="6">
    <source>
        <dbReference type="Pfam" id="PF13458"/>
    </source>
</evidence>
<dbReference type="InterPro" id="IPR051010">
    <property type="entry name" value="BCAA_transport"/>
</dbReference>
<dbReference type="EMBL" id="VZQQ01000003">
    <property type="protein sequence ID" value="MBC8745993.1"/>
    <property type="molecule type" value="Genomic_DNA"/>
</dbReference>
<evidence type="ECO:0000256" key="5">
    <source>
        <dbReference type="SAM" id="SignalP"/>
    </source>
</evidence>
<evidence type="ECO:0000256" key="3">
    <source>
        <dbReference type="ARBA" id="ARBA00022729"/>
    </source>
</evidence>
<protein>
    <submittedName>
        <fullName evidence="7">ABC transporter substrate-binding protein</fullName>
    </submittedName>
</protein>
<organism evidence="7 8">
    <name type="scientific">Paraburkholderia podalyriae</name>
    <dbReference type="NCBI Taxonomy" id="1938811"/>
    <lineage>
        <taxon>Bacteria</taxon>
        <taxon>Pseudomonadati</taxon>
        <taxon>Pseudomonadota</taxon>
        <taxon>Betaproteobacteria</taxon>
        <taxon>Burkholderiales</taxon>
        <taxon>Burkholderiaceae</taxon>
        <taxon>Paraburkholderia</taxon>
    </lineage>
</organism>
<comment type="caution">
    <text evidence="7">The sequence shown here is derived from an EMBL/GenBank/DDBJ whole genome shotgun (WGS) entry which is preliminary data.</text>
</comment>
<feature type="chain" id="PRO_5046619001" evidence="5">
    <location>
        <begin position="20"/>
        <end position="401"/>
    </location>
</feature>
<sequence>MMRLIAAAVAILSSSLALAQTGGEPIKIAASFDLSGPAASYGQMAQNGAQFAVEVLNKRGGVLGHPVVLNIQDNGTNPQRAVSQATAMVRDGAVFLIAPQISASTLAVSKTVSAKMKVPMCVSVSRTVDTTMKDFQPYIFSVVPNQYMALRAVAIRVAKQGHKRVALISNDSAGGRSSVEQLIGFLKEENPQIQVVAEEYTPLGLQDFTATLNKVAAAKPDWVFSGHFGSDVITLSKQGKAMGFFKPGQFFTLYDSETLKSLGADAVLGSEGYAAAPMNYMTKMGPESRDFVERYKARYGQYPGDDASMTYDCVMTWAQATTMAKSTKADDVMKSIVSNEFDSTRGKFRFGKIDHMGEVPTFIGKVVDSKEFAQPVLEVEEAIPGSLSRAPDAVILKSRQQ</sequence>
<evidence type="ECO:0000256" key="2">
    <source>
        <dbReference type="ARBA" id="ARBA00022448"/>
    </source>
</evidence>
<keyword evidence="4" id="KW-0029">Amino-acid transport</keyword>
<feature type="domain" description="Leucine-binding protein" evidence="6">
    <location>
        <begin position="25"/>
        <end position="368"/>
    </location>
</feature>
<evidence type="ECO:0000313" key="7">
    <source>
        <dbReference type="EMBL" id="MBC8745993.1"/>
    </source>
</evidence>
<keyword evidence="3 5" id="KW-0732">Signal</keyword>
<evidence type="ECO:0000313" key="8">
    <source>
        <dbReference type="Proteomes" id="UP000736373"/>
    </source>
</evidence>
<dbReference type="PRINTS" id="PR00337">
    <property type="entry name" value="LEUILEVALBP"/>
</dbReference>
<feature type="signal peptide" evidence="5">
    <location>
        <begin position="1"/>
        <end position="19"/>
    </location>
</feature>
<evidence type="ECO:0000256" key="4">
    <source>
        <dbReference type="ARBA" id="ARBA00022970"/>
    </source>
</evidence>
<keyword evidence="8" id="KW-1185">Reference proteome</keyword>
<dbReference type="SUPFAM" id="SSF53822">
    <property type="entry name" value="Periplasmic binding protein-like I"/>
    <property type="match status" value="1"/>
</dbReference>
<dbReference type="CDD" id="cd06330">
    <property type="entry name" value="PBP1_As_SBP-like"/>
    <property type="match status" value="1"/>
</dbReference>
<dbReference type="Pfam" id="PF13458">
    <property type="entry name" value="Peripla_BP_6"/>
    <property type="match status" value="1"/>
</dbReference>
<name>A0ABR7PHY0_9BURK</name>
<dbReference type="InterPro" id="IPR028082">
    <property type="entry name" value="Peripla_BP_I"/>
</dbReference>
<keyword evidence="2" id="KW-0813">Transport</keyword>
<accession>A0ABR7PHY0</accession>
<dbReference type="InterPro" id="IPR028081">
    <property type="entry name" value="Leu-bd"/>
</dbReference>
<dbReference type="Gene3D" id="3.40.50.2300">
    <property type="match status" value="2"/>
</dbReference>
<dbReference type="Proteomes" id="UP000736373">
    <property type="component" value="Unassembled WGS sequence"/>
</dbReference>
<proteinExistence type="inferred from homology"/>
<dbReference type="PANTHER" id="PTHR30483">
    <property type="entry name" value="LEUCINE-SPECIFIC-BINDING PROTEIN"/>
    <property type="match status" value="1"/>
</dbReference>
<evidence type="ECO:0000256" key="1">
    <source>
        <dbReference type="ARBA" id="ARBA00010062"/>
    </source>
</evidence>
<comment type="similarity">
    <text evidence="1">Belongs to the leucine-binding protein family.</text>
</comment>
<dbReference type="PANTHER" id="PTHR30483:SF37">
    <property type="entry name" value="ABC TRANSPORTER SUBSTRATE-BINDING PROTEIN"/>
    <property type="match status" value="1"/>
</dbReference>
<reference evidence="7 8" key="1">
    <citation type="submission" date="2019-09" db="EMBL/GenBank/DDBJ databases">
        <title>Paraburkholderia podalyriae sp. nov., A South African Podalyria-associated rhizobium.</title>
        <authorList>
            <person name="Mavima L."/>
            <person name="Beukes C.W."/>
            <person name="Palmer M."/>
            <person name="De Meyer S.E."/>
            <person name="James E.K."/>
            <person name="Maluk M."/>
            <person name="Avontuur J.R."/>
            <person name="Chan W.Y."/>
            <person name="Venter S.N."/>
            <person name="Steenkamp E.T."/>
        </authorList>
    </citation>
    <scope>NUCLEOTIDE SEQUENCE [LARGE SCALE GENOMIC DNA]</scope>
    <source>
        <strain evidence="7 8">WC7.3b</strain>
    </source>
</reference>
<dbReference type="InterPro" id="IPR000709">
    <property type="entry name" value="Leu_Ile_Val-bd"/>
</dbReference>
<gene>
    <name evidence="7" type="ORF">F6X42_04920</name>
</gene>